<feature type="signal peptide" evidence="1">
    <location>
        <begin position="1"/>
        <end position="24"/>
    </location>
</feature>
<dbReference type="Proteomes" id="UP001589896">
    <property type="component" value="Unassembled WGS sequence"/>
</dbReference>
<gene>
    <name evidence="2" type="ORF">ACFFGH_00565</name>
</gene>
<evidence type="ECO:0000256" key="1">
    <source>
        <dbReference type="SAM" id="SignalP"/>
    </source>
</evidence>
<name>A0ABV6RH76_9GAMM</name>
<sequence>MSLRRTKTALPVLLACLVCTSAQAFVVAISSSPRSMFLRVGDGGAGTFESNNGRPGESAVVNRVSADVPAALLASGTGLLPMVTDATQLTSSYEGYAFCNENQIYVGGFVRGGQSDGVLRVDAPAGLINTSSGDTIPFSRISWTASGNGDGDSAQPIPSGVFDAVDGPQTLATFARNTFRESCHSFSLAIADVVPAGRYEGRVTYTLSAP</sequence>
<organism evidence="2 3">
    <name type="scientific">Lysobacter korlensis</name>
    <dbReference type="NCBI Taxonomy" id="553636"/>
    <lineage>
        <taxon>Bacteria</taxon>
        <taxon>Pseudomonadati</taxon>
        <taxon>Pseudomonadota</taxon>
        <taxon>Gammaproteobacteria</taxon>
        <taxon>Lysobacterales</taxon>
        <taxon>Lysobacteraceae</taxon>
        <taxon>Lysobacter</taxon>
    </lineage>
</organism>
<comment type="caution">
    <text evidence="2">The sequence shown here is derived from an EMBL/GenBank/DDBJ whole genome shotgun (WGS) entry which is preliminary data.</text>
</comment>
<feature type="chain" id="PRO_5047263249" evidence="1">
    <location>
        <begin position="25"/>
        <end position="210"/>
    </location>
</feature>
<proteinExistence type="predicted"/>
<reference evidence="2 3" key="1">
    <citation type="submission" date="2024-09" db="EMBL/GenBank/DDBJ databases">
        <authorList>
            <person name="Sun Q."/>
            <person name="Mori K."/>
        </authorList>
    </citation>
    <scope>NUCLEOTIDE SEQUENCE [LARGE SCALE GENOMIC DNA]</scope>
    <source>
        <strain evidence="2 3">KCTC 23076</strain>
    </source>
</reference>
<keyword evidence="3" id="KW-1185">Reference proteome</keyword>
<evidence type="ECO:0000313" key="2">
    <source>
        <dbReference type="EMBL" id="MFC0676340.1"/>
    </source>
</evidence>
<accession>A0ABV6RH76</accession>
<keyword evidence="1" id="KW-0732">Signal</keyword>
<protein>
    <submittedName>
        <fullName evidence="2">Uncharacterized protein</fullName>
    </submittedName>
</protein>
<evidence type="ECO:0000313" key="3">
    <source>
        <dbReference type="Proteomes" id="UP001589896"/>
    </source>
</evidence>
<dbReference type="RefSeq" id="WP_386663943.1">
    <property type="nucleotide sequence ID" value="NZ_JBHLTG010000001.1"/>
</dbReference>
<dbReference type="EMBL" id="JBHLTG010000001">
    <property type="protein sequence ID" value="MFC0676340.1"/>
    <property type="molecule type" value="Genomic_DNA"/>
</dbReference>